<keyword evidence="3" id="KW-1185">Reference proteome</keyword>
<gene>
    <name evidence="2" type="ORF">GCM10009863_30410</name>
</gene>
<protein>
    <recommendedName>
        <fullName evidence="4">Transposase</fullName>
    </recommendedName>
</protein>
<name>A0ABN3Q3D2_9ACTN</name>
<evidence type="ECO:0008006" key="4">
    <source>
        <dbReference type="Google" id="ProtNLM"/>
    </source>
</evidence>
<comment type="caution">
    <text evidence="2">The sequence shown here is derived from an EMBL/GenBank/DDBJ whole genome shotgun (WGS) entry which is preliminary data.</text>
</comment>
<dbReference type="Proteomes" id="UP001501447">
    <property type="component" value="Unassembled WGS sequence"/>
</dbReference>
<feature type="region of interest" description="Disordered" evidence="1">
    <location>
        <begin position="64"/>
        <end position="106"/>
    </location>
</feature>
<proteinExistence type="predicted"/>
<evidence type="ECO:0000313" key="2">
    <source>
        <dbReference type="EMBL" id="GAA2614623.1"/>
    </source>
</evidence>
<reference evidence="2 3" key="1">
    <citation type="journal article" date="2019" name="Int. J. Syst. Evol. Microbiol.">
        <title>The Global Catalogue of Microorganisms (GCM) 10K type strain sequencing project: providing services to taxonomists for standard genome sequencing and annotation.</title>
        <authorList>
            <consortium name="The Broad Institute Genomics Platform"/>
            <consortium name="The Broad Institute Genome Sequencing Center for Infectious Disease"/>
            <person name="Wu L."/>
            <person name="Ma J."/>
        </authorList>
    </citation>
    <scope>NUCLEOTIDE SEQUENCE [LARGE SCALE GENOMIC DNA]</scope>
    <source>
        <strain evidence="2 3">JCM 16373</strain>
    </source>
</reference>
<evidence type="ECO:0000256" key="1">
    <source>
        <dbReference type="SAM" id="MobiDB-lite"/>
    </source>
</evidence>
<dbReference type="EMBL" id="BAAARJ010000009">
    <property type="protein sequence ID" value="GAA2614623.1"/>
    <property type="molecule type" value="Genomic_DNA"/>
</dbReference>
<evidence type="ECO:0000313" key="3">
    <source>
        <dbReference type="Proteomes" id="UP001501447"/>
    </source>
</evidence>
<accession>A0ABN3Q3D2</accession>
<organism evidence="2 3">
    <name type="scientific">Streptomyces axinellae</name>
    <dbReference type="NCBI Taxonomy" id="552788"/>
    <lineage>
        <taxon>Bacteria</taxon>
        <taxon>Bacillati</taxon>
        <taxon>Actinomycetota</taxon>
        <taxon>Actinomycetes</taxon>
        <taxon>Kitasatosporales</taxon>
        <taxon>Streptomycetaceae</taxon>
        <taxon>Streptomyces</taxon>
    </lineage>
</organism>
<sequence length="106" mass="11360">MGPRRWDFISSNRAGFGVKRTCRVLGVRGSGCCRHLADAQARAGRQAEIKRTVAEVRAIFAGHQGAYGGPAGGPADAGRPHRRPTPAAQEAHPDRGQGGFRPCRTW</sequence>